<keyword evidence="20" id="KW-1185">Reference proteome</keyword>
<dbReference type="InterPro" id="IPR005905">
    <property type="entry name" value="D_ala_D_ala"/>
</dbReference>
<keyword evidence="12 14" id="KW-0961">Cell wall biogenesis/degradation</keyword>
<evidence type="ECO:0000256" key="7">
    <source>
        <dbReference type="ARBA" id="ARBA00022723"/>
    </source>
</evidence>
<dbReference type="PANTHER" id="PTHR23132">
    <property type="entry name" value="D-ALANINE--D-ALANINE LIGASE"/>
    <property type="match status" value="1"/>
</dbReference>
<feature type="binding site" evidence="16">
    <location>
        <position position="287"/>
    </location>
    <ligand>
        <name>Mg(2+)</name>
        <dbReference type="ChEBI" id="CHEBI:18420"/>
        <label>1</label>
    </ligand>
</feature>
<comment type="cofactor">
    <cofactor evidence="16">
        <name>Mg(2+)</name>
        <dbReference type="ChEBI" id="CHEBI:18420"/>
    </cofactor>
    <cofactor evidence="16">
        <name>Mn(2+)</name>
        <dbReference type="ChEBI" id="CHEBI:29035"/>
    </cofactor>
    <text evidence="16">Binds 2 magnesium or manganese ions per subunit.</text>
</comment>
<keyword evidence="7 16" id="KW-0479">Metal-binding</keyword>
<keyword evidence="16" id="KW-0460">Magnesium</keyword>
<feature type="binding site" evidence="16">
    <location>
        <position position="275"/>
    </location>
    <ligand>
        <name>Mg(2+)</name>
        <dbReference type="ChEBI" id="CHEBI:18420"/>
        <label>1</label>
    </ligand>
</feature>
<keyword evidence="5 14" id="KW-0963">Cytoplasm</keyword>
<evidence type="ECO:0000256" key="12">
    <source>
        <dbReference type="ARBA" id="ARBA00023316"/>
    </source>
</evidence>
<dbReference type="InterPro" id="IPR011127">
    <property type="entry name" value="Dala_Dala_lig_N"/>
</dbReference>
<comment type="catalytic activity">
    <reaction evidence="13 14">
        <text>2 D-alanine + ATP = D-alanyl-D-alanine + ADP + phosphate + H(+)</text>
        <dbReference type="Rhea" id="RHEA:11224"/>
        <dbReference type="ChEBI" id="CHEBI:15378"/>
        <dbReference type="ChEBI" id="CHEBI:30616"/>
        <dbReference type="ChEBI" id="CHEBI:43474"/>
        <dbReference type="ChEBI" id="CHEBI:57416"/>
        <dbReference type="ChEBI" id="CHEBI:57822"/>
        <dbReference type="ChEBI" id="CHEBI:456216"/>
        <dbReference type="EC" id="6.3.2.4"/>
    </reaction>
</comment>
<evidence type="ECO:0000256" key="15">
    <source>
        <dbReference type="PIRSR" id="PIRSR039102-1"/>
    </source>
</evidence>
<dbReference type="PROSITE" id="PS50975">
    <property type="entry name" value="ATP_GRASP"/>
    <property type="match status" value="1"/>
</dbReference>
<dbReference type="NCBIfam" id="TIGR01205">
    <property type="entry name" value="D_ala_D_alaTIGR"/>
    <property type="match status" value="1"/>
</dbReference>
<keyword evidence="10 14" id="KW-0133">Cell shape</keyword>
<dbReference type="Pfam" id="PF01820">
    <property type="entry name" value="Dala_Dala_lig_N"/>
    <property type="match status" value="1"/>
</dbReference>
<dbReference type="Pfam" id="PF07478">
    <property type="entry name" value="Dala_Dala_lig_C"/>
    <property type="match status" value="1"/>
</dbReference>
<keyword evidence="11 14" id="KW-0573">Peptidoglycan synthesis</keyword>
<comment type="subcellular location">
    <subcellularLocation>
        <location evidence="2 14">Cytoplasm</location>
    </subcellularLocation>
</comment>
<dbReference type="GO" id="GO:0005737">
    <property type="term" value="C:cytoplasm"/>
    <property type="evidence" value="ECO:0007669"/>
    <property type="project" value="UniProtKB-SubCell"/>
</dbReference>
<comment type="function">
    <text evidence="14">Cell wall formation.</text>
</comment>
<dbReference type="Gene3D" id="3.30.1490.20">
    <property type="entry name" value="ATP-grasp fold, A domain"/>
    <property type="match status" value="1"/>
</dbReference>
<dbReference type="PIRSF" id="PIRSF039102">
    <property type="entry name" value="Ddl/VanB"/>
    <property type="match status" value="1"/>
</dbReference>
<dbReference type="InterPro" id="IPR016185">
    <property type="entry name" value="PreATP-grasp_dom_sf"/>
</dbReference>
<keyword evidence="16" id="KW-0464">Manganese</keyword>
<evidence type="ECO:0000313" key="19">
    <source>
        <dbReference type="EMBL" id="PKQ60378.1"/>
    </source>
</evidence>
<evidence type="ECO:0000256" key="6">
    <source>
        <dbReference type="ARBA" id="ARBA00022598"/>
    </source>
</evidence>
<comment type="caution">
    <text evidence="19">The sequence shown here is derived from an EMBL/GenBank/DDBJ whole genome shotgun (WGS) entry which is preliminary data.</text>
</comment>
<dbReference type="GO" id="GO:0005524">
    <property type="term" value="F:ATP binding"/>
    <property type="evidence" value="ECO:0007669"/>
    <property type="project" value="UniProtKB-UniRule"/>
</dbReference>
<sequence length="323" mass="36368">MKRTIAVIAGGDSAEFEISLQTSNHIFSILDTEKYIPYLVILKGTDWNVKIDNEYYPVDKNDFSFSIKDKKVKFDFAYIGIHGTPGENGILQGYLNLLSVPHSTCDVFSSSLSFNKHACNSYLKSLGFRVAQSILLKKNQNYSTQVINDHLGMPCFVKPNADGSSFGITKVKRIDELNEAIAKAFGEGKEVIIEEFIDGLEFTCGLVKTKSESIIFPVTEVLPKKEFFDFEAKYDPSMADEITPARISEELTLRIQNLSSEIYDALKCKGIVRVDYMIRKNEIFILEANTVPGMTTNSFIPKQVEAMNKDLKDILTLVIENEF</sequence>
<evidence type="ECO:0000256" key="10">
    <source>
        <dbReference type="ARBA" id="ARBA00022960"/>
    </source>
</evidence>
<evidence type="ECO:0000256" key="16">
    <source>
        <dbReference type="PIRSR" id="PIRSR039102-3"/>
    </source>
</evidence>
<dbReference type="PROSITE" id="PS00843">
    <property type="entry name" value="DALA_DALA_LIGASE_1"/>
    <property type="match status" value="1"/>
</dbReference>
<feature type="domain" description="ATP-grasp" evidence="18">
    <location>
        <begin position="120"/>
        <end position="320"/>
    </location>
</feature>
<dbReference type="Gene3D" id="3.40.50.20">
    <property type="match status" value="1"/>
</dbReference>
<dbReference type="AlphaFoldDB" id="A0A2N3HQP6"/>
<comment type="pathway">
    <text evidence="14">Cell wall biogenesis; peptidoglycan biosynthesis.</text>
</comment>
<evidence type="ECO:0000256" key="9">
    <source>
        <dbReference type="ARBA" id="ARBA00022840"/>
    </source>
</evidence>
<dbReference type="EMBL" id="MVDD01000027">
    <property type="protein sequence ID" value="PKQ60378.1"/>
    <property type="molecule type" value="Genomic_DNA"/>
</dbReference>
<evidence type="ECO:0000256" key="8">
    <source>
        <dbReference type="ARBA" id="ARBA00022741"/>
    </source>
</evidence>
<evidence type="ECO:0000256" key="11">
    <source>
        <dbReference type="ARBA" id="ARBA00022984"/>
    </source>
</evidence>
<dbReference type="GO" id="GO:0009252">
    <property type="term" value="P:peptidoglycan biosynthetic process"/>
    <property type="evidence" value="ECO:0007669"/>
    <property type="project" value="UniProtKB-UniRule"/>
</dbReference>
<keyword evidence="6 14" id="KW-0436">Ligase</keyword>
<evidence type="ECO:0000256" key="14">
    <source>
        <dbReference type="HAMAP-Rule" id="MF_00047"/>
    </source>
</evidence>
<feature type="active site" evidence="15">
    <location>
        <position position="15"/>
    </location>
</feature>
<protein>
    <recommendedName>
        <fullName evidence="4 14">D-alanine--D-alanine ligase</fullName>
        <ecNumber evidence="4 14">6.3.2.4</ecNumber>
    </recommendedName>
    <alternativeName>
        <fullName evidence="14">D-Ala-D-Ala ligase</fullName>
    </alternativeName>
    <alternativeName>
        <fullName evidence="14">D-alanylalanine synthetase</fullName>
    </alternativeName>
</protein>
<dbReference type="RefSeq" id="WP_101263441.1">
    <property type="nucleotide sequence ID" value="NZ_MVDD01000027.1"/>
</dbReference>
<comment type="similarity">
    <text evidence="3 14">Belongs to the D-alanine--D-alanine ligase family.</text>
</comment>
<keyword evidence="9 17" id="KW-0067">ATP-binding</keyword>
<feature type="binding site" evidence="16">
    <location>
        <position position="289"/>
    </location>
    <ligand>
        <name>Mg(2+)</name>
        <dbReference type="ChEBI" id="CHEBI:18420"/>
        <label>2</label>
    </ligand>
</feature>
<dbReference type="NCBIfam" id="NF002527">
    <property type="entry name" value="PRK01966.1-3"/>
    <property type="match status" value="1"/>
</dbReference>
<comment type="cofactor">
    <cofactor evidence="1">
        <name>Mn(2+)</name>
        <dbReference type="ChEBI" id="CHEBI:29035"/>
    </cofactor>
</comment>
<dbReference type="GO" id="GO:0046872">
    <property type="term" value="F:metal ion binding"/>
    <property type="evidence" value="ECO:0007669"/>
    <property type="project" value="UniProtKB-KW"/>
</dbReference>
<evidence type="ECO:0000256" key="17">
    <source>
        <dbReference type="PROSITE-ProRule" id="PRU00409"/>
    </source>
</evidence>
<feature type="active site" evidence="15">
    <location>
        <position position="164"/>
    </location>
</feature>
<feature type="binding site" evidence="16">
    <location>
        <position position="287"/>
    </location>
    <ligand>
        <name>Mg(2+)</name>
        <dbReference type="ChEBI" id="CHEBI:18420"/>
        <label>2</label>
    </ligand>
</feature>
<name>A0A2N3HQP6_9BACT</name>
<gene>
    <name evidence="14" type="primary">ddl</name>
    <name evidence="19" type="ORF">BZG02_19535</name>
</gene>
<accession>A0A2N3HQP6</accession>
<organism evidence="19 20">
    <name type="scientific">Labilibaculum filiforme</name>
    <dbReference type="NCBI Taxonomy" id="1940526"/>
    <lineage>
        <taxon>Bacteria</taxon>
        <taxon>Pseudomonadati</taxon>
        <taxon>Bacteroidota</taxon>
        <taxon>Bacteroidia</taxon>
        <taxon>Marinilabiliales</taxon>
        <taxon>Marinifilaceae</taxon>
        <taxon>Labilibaculum</taxon>
    </lineage>
</organism>
<dbReference type="GO" id="GO:0071555">
    <property type="term" value="P:cell wall organization"/>
    <property type="evidence" value="ECO:0007669"/>
    <property type="project" value="UniProtKB-KW"/>
</dbReference>
<dbReference type="InterPro" id="IPR011095">
    <property type="entry name" value="Dala_Dala_lig_C"/>
</dbReference>
<dbReference type="Gene3D" id="3.30.470.20">
    <property type="entry name" value="ATP-grasp fold, B domain"/>
    <property type="match status" value="1"/>
</dbReference>
<dbReference type="NCBIfam" id="NF002378">
    <property type="entry name" value="PRK01372.1"/>
    <property type="match status" value="1"/>
</dbReference>
<dbReference type="Proteomes" id="UP000233535">
    <property type="component" value="Unassembled WGS sequence"/>
</dbReference>
<keyword evidence="8 17" id="KW-0547">Nucleotide-binding</keyword>
<dbReference type="EC" id="6.3.2.4" evidence="4 14"/>
<dbReference type="UniPathway" id="UPA00219"/>
<dbReference type="OrthoDB" id="9813261at2"/>
<reference evidence="19 20" key="1">
    <citation type="journal article" date="2017" name="Front. Microbiol.">
        <title>Labilibaculum manganireducens gen. nov., sp. nov. and Labilibaculum filiforme sp. nov., Novel Bacteroidetes Isolated from Subsurface Sediments of the Baltic Sea.</title>
        <authorList>
            <person name="Vandieken V."/>
            <person name="Marshall I.P."/>
            <person name="Niemann H."/>
            <person name="Engelen B."/>
            <person name="Cypionka H."/>
        </authorList>
    </citation>
    <scope>NUCLEOTIDE SEQUENCE [LARGE SCALE GENOMIC DNA]</scope>
    <source>
        <strain evidence="19 20">59.16B</strain>
    </source>
</reference>
<evidence type="ECO:0000256" key="13">
    <source>
        <dbReference type="ARBA" id="ARBA00047614"/>
    </source>
</evidence>
<dbReference type="InterPro" id="IPR000291">
    <property type="entry name" value="D-Ala_lig_Van_CS"/>
</dbReference>
<dbReference type="GO" id="GO:0008716">
    <property type="term" value="F:D-alanine-D-alanine ligase activity"/>
    <property type="evidence" value="ECO:0007669"/>
    <property type="project" value="UniProtKB-UniRule"/>
</dbReference>
<dbReference type="SUPFAM" id="SSF52440">
    <property type="entry name" value="PreATP-grasp domain"/>
    <property type="match status" value="1"/>
</dbReference>
<dbReference type="HAMAP" id="MF_00047">
    <property type="entry name" value="Dala_Dala_lig"/>
    <property type="match status" value="1"/>
</dbReference>
<evidence type="ECO:0000256" key="4">
    <source>
        <dbReference type="ARBA" id="ARBA00012216"/>
    </source>
</evidence>
<dbReference type="InterPro" id="IPR013815">
    <property type="entry name" value="ATP_grasp_subdomain_1"/>
</dbReference>
<proteinExistence type="inferred from homology"/>
<evidence type="ECO:0000313" key="20">
    <source>
        <dbReference type="Proteomes" id="UP000233535"/>
    </source>
</evidence>
<evidence type="ECO:0000259" key="18">
    <source>
        <dbReference type="PROSITE" id="PS50975"/>
    </source>
</evidence>
<dbReference type="SUPFAM" id="SSF56059">
    <property type="entry name" value="Glutathione synthetase ATP-binding domain-like"/>
    <property type="match status" value="1"/>
</dbReference>
<dbReference type="PANTHER" id="PTHR23132:SF23">
    <property type="entry name" value="D-ALANINE--D-ALANINE LIGASE B"/>
    <property type="match status" value="1"/>
</dbReference>
<evidence type="ECO:0000256" key="3">
    <source>
        <dbReference type="ARBA" id="ARBA00010871"/>
    </source>
</evidence>
<dbReference type="InterPro" id="IPR011761">
    <property type="entry name" value="ATP-grasp"/>
</dbReference>
<feature type="active site" evidence="15">
    <location>
        <position position="298"/>
    </location>
</feature>
<evidence type="ECO:0000256" key="2">
    <source>
        <dbReference type="ARBA" id="ARBA00004496"/>
    </source>
</evidence>
<evidence type="ECO:0000256" key="1">
    <source>
        <dbReference type="ARBA" id="ARBA00001936"/>
    </source>
</evidence>
<dbReference type="PROSITE" id="PS00844">
    <property type="entry name" value="DALA_DALA_LIGASE_2"/>
    <property type="match status" value="1"/>
</dbReference>
<dbReference type="GO" id="GO:0008360">
    <property type="term" value="P:regulation of cell shape"/>
    <property type="evidence" value="ECO:0007669"/>
    <property type="project" value="UniProtKB-KW"/>
</dbReference>
<evidence type="ECO:0000256" key="5">
    <source>
        <dbReference type="ARBA" id="ARBA00022490"/>
    </source>
</evidence>